<gene>
    <name evidence="2" type="ORF">M6B22_04970</name>
</gene>
<dbReference type="RefSeq" id="WP_269444674.1">
    <property type="nucleotide sequence ID" value="NZ_CP097463.1"/>
</dbReference>
<keyword evidence="3" id="KW-1185">Reference proteome</keyword>
<evidence type="ECO:0000313" key="2">
    <source>
        <dbReference type="EMBL" id="WAX58124.1"/>
    </source>
</evidence>
<dbReference type="Proteomes" id="UP001164693">
    <property type="component" value="Chromosome"/>
</dbReference>
<proteinExistence type="predicted"/>
<evidence type="ECO:0000259" key="1">
    <source>
        <dbReference type="Pfam" id="PF10006"/>
    </source>
</evidence>
<feature type="domain" description="DUF2249" evidence="1">
    <location>
        <begin position="20"/>
        <end position="77"/>
    </location>
</feature>
<accession>A0ABY7K464</accession>
<reference evidence="2" key="1">
    <citation type="submission" date="2022-05" db="EMBL/GenBank/DDBJ databases">
        <title>Jatrophihabitans sp. SB3-54 whole genome sequence.</title>
        <authorList>
            <person name="Suh M.K."/>
            <person name="Eom M.K."/>
            <person name="Kim J.S."/>
            <person name="Kim H.S."/>
            <person name="Do H.E."/>
            <person name="Shin Y.K."/>
            <person name="Lee J.-S."/>
        </authorList>
    </citation>
    <scope>NUCLEOTIDE SEQUENCE</scope>
    <source>
        <strain evidence="2">SB3-54</strain>
    </source>
</reference>
<protein>
    <submittedName>
        <fullName evidence="2">DUF2249 domain-containing protein</fullName>
    </submittedName>
</protein>
<dbReference type="Pfam" id="PF10006">
    <property type="entry name" value="DUF2249"/>
    <property type="match status" value="1"/>
</dbReference>
<dbReference type="EMBL" id="CP097463">
    <property type="protein sequence ID" value="WAX58124.1"/>
    <property type="molecule type" value="Genomic_DNA"/>
</dbReference>
<organism evidence="2 3">
    <name type="scientific">Jatrophihabitans cynanchi</name>
    <dbReference type="NCBI Taxonomy" id="2944128"/>
    <lineage>
        <taxon>Bacteria</taxon>
        <taxon>Bacillati</taxon>
        <taxon>Actinomycetota</taxon>
        <taxon>Actinomycetes</taxon>
        <taxon>Jatrophihabitantales</taxon>
        <taxon>Jatrophihabitantaceae</taxon>
        <taxon>Jatrophihabitans</taxon>
    </lineage>
</organism>
<dbReference type="InterPro" id="IPR018720">
    <property type="entry name" value="DUF2249"/>
</dbReference>
<evidence type="ECO:0000313" key="3">
    <source>
        <dbReference type="Proteomes" id="UP001164693"/>
    </source>
</evidence>
<sequence>MPAPSEQVVDTRLPGSDSCVNLTNAAVDELRAGSSFVLVADHDPIGLCYMLDAERPGAVSWQPLEQGPAVWRVRFSKPAAG</sequence>
<name>A0ABY7K464_9ACTN</name>